<evidence type="ECO:0000256" key="7">
    <source>
        <dbReference type="ARBA" id="ARBA00023136"/>
    </source>
</evidence>
<accession>A0A8J5GQL9</accession>
<evidence type="ECO:0000256" key="6">
    <source>
        <dbReference type="ARBA" id="ARBA00023034"/>
    </source>
</evidence>
<dbReference type="GO" id="GO:1990538">
    <property type="term" value="F:xylan O-acetyltransferase activity"/>
    <property type="evidence" value="ECO:0007669"/>
    <property type="project" value="UniProtKB-ARBA"/>
</dbReference>
<evidence type="ECO:0000313" key="11">
    <source>
        <dbReference type="EMBL" id="KAG6509573.1"/>
    </source>
</evidence>
<sequence>MKPNHFHIKKLIPWLLYILLPLAILHLYLSTLSSPATSPNDTASTSVSVSSSSSDSQTVAEQHPSWTSCNFSDGQWVPHSGGPLYSGTACKTIKKGQNCMEHGRPDAGYLHWRWQPRRCSLPPFDPAAFLDLIAGKHLAFVGDSMARNQLESLLCLLAVAEEPDLVYRDGEENKFRRWVFRRRNATVSIFWSPFLVKGVEKDEPAGRKHNTLFLETADERWAADLEGIDVVLFSAGHWYLLPAIYHEHGVVLGCHACPDFNLTEIGFFDVFRKAVRTALGEVSRRQNSSGEKLVLVTTFSPAHFEGEWDKAGACSKKEPYREGEKEMGYTDALMRRIAVEEVAASAAAADSRGGGKVKMEALDVTEMALLRPDGHPGPYMHPHPFAGGEVRDRVQNDCVHWCLPGPIDSWNEMLLQVIRRWKKGSH</sequence>
<evidence type="ECO:0000313" key="12">
    <source>
        <dbReference type="Proteomes" id="UP000734854"/>
    </source>
</evidence>
<dbReference type="InterPro" id="IPR026057">
    <property type="entry name" value="TBL_C"/>
</dbReference>
<organism evidence="11 12">
    <name type="scientific">Zingiber officinale</name>
    <name type="common">Ginger</name>
    <name type="synonym">Amomum zingiber</name>
    <dbReference type="NCBI Taxonomy" id="94328"/>
    <lineage>
        <taxon>Eukaryota</taxon>
        <taxon>Viridiplantae</taxon>
        <taxon>Streptophyta</taxon>
        <taxon>Embryophyta</taxon>
        <taxon>Tracheophyta</taxon>
        <taxon>Spermatophyta</taxon>
        <taxon>Magnoliopsida</taxon>
        <taxon>Liliopsida</taxon>
        <taxon>Zingiberales</taxon>
        <taxon>Zingiberaceae</taxon>
        <taxon>Zingiber</taxon>
    </lineage>
</organism>
<comment type="caution">
    <text evidence="11">The sequence shown here is derived from an EMBL/GenBank/DDBJ whole genome shotgun (WGS) entry which is preliminary data.</text>
</comment>
<protein>
    <recommendedName>
        <fullName evidence="13">Trichome birefringence-like N-terminal domain-containing protein</fullName>
    </recommendedName>
</protein>
<name>A0A8J5GQL9_ZINOF</name>
<dbReference type="PANTHER" id="PTHR32285:SF57">
    <property type="entry name" value="XYLOGLUCAN O-ACETYLTRANSFERASE 1"/>
    <property type="match status" value="1"/>
</dbReference>
<feature type="domain" description="Trichome birefringence-like C-terminal" evidence="9">
    <location>
        <begin position="121"/>
        <end position="416"/>
    </location>
</feature>
<dbReference type="PANTHER" id="PTHR32285">
    <property type="entry name" value="PROTEIN TRICHOME BIREFRINGENCE-LIKE 9-RELATED"/>
    <property type="match status" value="1"/>
</dbReference>
<proteinExistence type="inferred from homology"/>
<feature type="transmembrane region" description="Helical" evidence="8">
    <location>
        <begin position="12"/>
        <end position="29"/>
    </location>
</feature>
<comment type="similarity">
    <text evidence="2">Belongs to the PC-esterase family. TBL subfamily.</text>
</comment>
<evidence type="ECO:0000256" key="3">
    <source>
        <dbReference type="ARBA" id="ARBA00022692"/>
    </source>
</evidence>
<dbReference type="GO" id="GO:0000139">
    <property type="term" value="C:Golgi membrane"/>
    <property type="evidence" value="ECO:0007669"/>
    <property type="project" value="UniProtKB-SubCell"/>
</dbReference>
<dbReference type="EMBL" id="JACMSC010000008">
    <property type="protein sequence ID" value="KAG6509573.1"/>
    <property type="molecule type" value="Genomic_DNA"/>
</dbReference>
<evidence type="ECO:0000256" key="5">
    <source>
        <dbReference type="ARBA" id="ARBA00022989"/>
    </source>
</evidence>
<keyword evidence="7 8" id="KW-0472">Membrane</keyword>
<keyword evidence="4" id="KW-0735">Signal-anchor</keyword>
<keyword evidence="6" id="KW-0333">Golgi apparatus</keyword>
<gene>
    <name evidence="11" type="ORF">ZIOFF_027573</name>
</gene>
<reference evidence="11 12" key="1">
    <citation type="submission" date="2020-08" db="EMBL/GenBank/DDBJ databases">
        <title>Plant Genome Project.</title>
        <authorList>
            <person name="Zhang R.-G."/>
        </authorList>
    </citation>
    <scope>NUCLEOTIDE SEQUENCE [LARGE SCALE GENOMIC DNA]</scope>
    <source>
        <tissue evidence="11">Rhizome</tissue>
    </source>
</reference>
<evidence type="ECO:0008006" key="13">
    <source>
        <dbReference type="Google" id="ProtNLM"/>
    </source>
</evidence>
<evidence type="ECO:0000259" key="10">
    <source>
        <dbReference type="Pfam" id="PF14416"/>
    </source>
</evidence>
<keyword evidence="5 8" id="KW-1133">Transmembrane helix</keyword>
<evidence type="ECO:0000256" key="2">
    <source>
        <dbReference type="ARBA" id="ARBA00007727"/>
    </source>
</evidence>
<keyword evidence="12" id="KW-1185">Reference proteome</keyword>
<dbReference type="InterPro" id="IPR025846">
    <property type="entry name" value="TBL_N"/>
</dbReference>
<dbReference type="OrthoDB" id="630188at2759"/>
<evidence type="ECO:0000256" key="1">
    <source>
        <dbReference type="ARBA" id="ARBA00004323"/>
    </source>
</evidence>
<dbReference type="InterPro" id="IPR029962">
    <property type="entry name" value="TBL"/>
</dbReference>
<dbReference type="Proteomes" id="UP000734854">
    <property type="component" value="Unassembled WGS sequence"/>
</dbReference>
<dbReference type="Pfam" id="PF14416">
    <property type="entry name" value="PMR5N"/>
    <property type="match status" value="1"/>
</dbReference>
<evidence type="ECO:0000259" key="9">
    <source>
        <dbReference type="Pfam" id="PF13839"/>
    </source>
</evidence>
<dbReference type="AlphaFoldDB" id="A0A8J5GQL9"/>
<comment type="subcellular location">
    <subcellularLocation>
        <location evidence="1">Golgi apparatus membrane</location>
        <topology evidence="1">Single-pass type II membrane protein</topology>
    </subcellularLocation>
</comment>
<feature type="domain" description="Trichome birefringence-like N-terminal" evidence="10">
    <location>
        <begin position="68"/>
        <end position="120"/>
    </location>
</feature>
<keyword evidence="3 8" id="KW-0812">Transmembrane</keyword>
<dbReference type="Pfam" id="PF13839">
    <property type="entry name" value="PC-Esterase"/>
    <property type="match status" value="1"/>
</dbReference>
<evidence type="ECO:0000256" key="8">
    <source>
        <dbReference type="SAM" id="Phobius"/>
    </source>
</evidence>
<evidence type="ECO:0000256" key="4">
    <source>
        <dbReference type="ARBA" id="ARBA00022968"/>
    </source>
</evidence>